<organism evidence="7 8">
    <name type="scientific">Clathrospora elynae</name>
    <dbReference type="NCBI Taxonomy" id="706981"/>
    <lineage>
        <taxon>Eukaryota</taxon>
        <taxon>Fungi</taxon>
        <taxon>Dikarya</taxon>
        <taxon>Ascomycota</taxon>
        <taxon>Pezizomycotina</taxon>
        <taxon>Dothideomycetes</taxon>
        <taxon>Pleosporomycetidae</taxon>
        <taxon>Pleosporales</taxon>
        <taxon>Diademaceae</taxon>
        <taxon>Clathrospora</taxon>
    </lineage>
</organism>
<evidence type="ECO:0008006" key="9">
    <source>
        <dbReference type="Google" id="ProtNLM"/>
    </source>
</evidence>
<dbReference type="AlphaFoldDB" id="A0A6A5SB21"/>
<name>A0A6A5SB21_9PLEO</name>
<evidence type="ECO:0000256" key="1">
    <source>
        <dbReference type="ARBA" id="ARBA00011079"/>
    </source>
</evidence>
<dbReference type="GO" id="GO:0008239">
    <property type="term" value="F:dipeptidyl-peptidase activity"/>
    <property type="evidence" value="ECO:0007669"/>
    <property type="project" value="TreeGrafter"/>
</dbReference>
<dbReference type="Gene3D" id="3.40.50.1820">
    <property type="entry name" value="alpha/beta hydrolase"/>
    <property type="match status" value="2"/>
</dbReference>
<keyword evidence="5" id="KW-0325">Glycoprotein</keyword>
<dbReference type="Pfam" id="PF05577">
    <property type="entry name" value="Peptidase_S28"/>
    <property type="match status" value="2"/>
</dbReference>
<gene>
    <name evidence="7" type="ORF">EJ02DRAFT_458410</name>
</gene>
<keyword evidence="2" id="KW-0645">Protease</keyword>
<dbReference type="EMBL" id="ML976124">
    <property type="protein sequence ID" value="KAF1937821.1"/>
    <property type="molecule type" value="Genomic_DNA"/>
</dbReference>
<dbReference type="GO" id="GO:0006508">
    <property type="term" value="P:proteolysis"/>
    <property type="evidence" value="ECO:0007669"/>
    <property type="project" value="UniProtKB-KW"/>
</dbReference>
<comment type="similarity">
    <text evidence="1">Belongs to the peptidase S28 family.</text>
</comment>
<evidence type="ECO:0000256" key="2">
    <source>
        <dbReference type="ARBA" id="ARBA00022670"/>
    </source>
</evidence>
<keyword evidence="8" id="KW-1185">Reference proteome</keyword>
<keyword evidence="4" id="KW-0378">Hydrolase</keyword>
<reference evidence="7" key="1">
    <citation type="journal article" date="2020" name="Stud. Mycol.">
        <title>101 Dothideomycetes genomes: a test case for predicting lifestyles and emergence of pathogens.</title>
        <authorList>
            <person name="Haridas S."/>
            <person name="Albert R."/>
            <person name="Binder M."/>
            <person name="Bloem J."/>
            <person name="Labutti K."/>
            <person name="Salamov A."/>
            <person name="Andreopoulos B."/>
            <person name="Baker S."/>
            <person name="Barry K."/>
            <person name="Bills G."/>
            <person name="Bluhm B."/>
            <person name="Cannon C."/>
            <person name="Castanera R."/>
            <person name="Culley D."/>
            <person name="Daum C."/>
            <person name="Ezra D."/>
            <person name="Gonzalez J."/>
            <person name="Henrissat B."/>
            <person name="Kuo A."/>
            <person name="Liang C."/>
            <person name="Lipzen A."/>
            <person name="Lutzoni F."/>
            <person name="Magnuson J."/>
            <person name="Mondo S."/>
            <person name="Nolan M."/>
            <person name="Ohm R."/>
            <person name="Pangilinan J."/>
            <person name="Park H.-J."/>
            <person name="Ramirez L."/>
            <person name="Alfaro M."/>
            <person name="Sun H."/>
            <person name="Tritt A."/>
            <person name="Yoshinaga Y."/>
            <person name="Zwiers L.-H."/>
            <person name="Turgeon B."/>
            <person name="Goodwin S."/>
            <person name="Spatafora J."/>
            <person name="Crous P."/>
            <person name="Grigoriev I."/>
        </authorList>
    </citation>
    <scope>NUCLEOTIDE SEQUENCE</scope>
    <source>
        <strain evidence="7">CBS 161.51</strain>
    </source>
</reference>
<keyword evidence="3 6" id="KW-0732">Signal</keyword>
<protein>
    <recommendedName>
        <fullName evidence="9">Peptidase S28</fullName>
    </recommendedName>
</protein>
<evidence type="ECO:0000313" key="8">
    <source>
        <dbReference type="Proteomes" id="UP000800038"/>
    </source>
</evidence>
<feature type="signal peptide" evidence="6">
    <location>
        <begin position="1"/>
        <end position="17"/>
    </location>
</feature>
<evidence type="ECO:0000256" key="6">
    <source>
        <dbReference type="SAM" id="SignalP"/>
    </source>
</evidence>
<proteinExistence type="inferred from homology"/>
<evidence type="ECO:0000256" key="3">
    <source>
        <dbReference type="ARBA" id="ARBA00022729"/>
    </source>
</evidence>
<feature type="chain" id="PRO_5025432690" description="Peptidase S28" evidence="6">
    <location>
        <begin position="18"/>
        <end position="560"/>
    </location>
</feature>
<dbReference type="Proteomes" id="UP000800038">
    <property type="component" value="Unassembled WGS sequence"/>
</dbReference>
<accession>A0A6A5SB21</accession>
<dbReference type="PANTHER" id="PTHR11010">
    <property type="entry name" value="PROTEASE S28 PRO-X CARBOXYPEPTIDASE-RELATED"/>
    <property type="match status" value="1"/>
</dbReference>
<evidence type="ECO:0000313" key="7">
    <source>
        <dbReference type="EMBL" id="KAF1937821.1"/>
    </source>
</evidence>
<dbReference type="OrthoDB" id="1735038at2759"/>
<dbReference type="InterPro" id="IPR029058">
    <property type="entry name" value="AB_hydrolase_fold"/>
</dbReference>
<sequence length="560" mass="63888">MKTALASILVLASAGLALRPKHSMSMTGRSIEYLATNESPQLAKRQTSSDPLQGNDTYPAVGYFKQPIDHNNPSLGTFNMRYYWSNEFWKGPGSPIVLFQAGEYNASTYLSYYGNYSETEFYTSPDQLAFDIGAAFLMIENRYYGESSPYAELTTANLQYLTFEQVMYDLVNFAENVKLPFDHNSTASTVPWVLVGGSYGGVITTYIADKLPGTFWAYYASSATLQEQEAYWRQSIGFQQGGPKNCSKDAALVVDYIDQLFSTGSEEEIVALKTSFGLQNLTHNEDFLLTLSYDPELWFDMQFDNHIPELLTNTFLWCDAIEGAWDPVTRTFTKTALPGIEGVGLQKALENWAKWVKYYTLPGSCASKFDYPGLYSENSTYCYESYDPKDPFYTDLTVDNPWNRQYLWLQCNEPYGFWTTGAPEGYPTVISRLLTVSNYYRWCKTLFPTGPKMETYGLRTQDEYNTYWGGWNIVNTTRLLYVNGENDYWRPATVAAEQRPGGPLKSTPQVPTWIIPGGYHCSDFFVYRNARINEDVRKVIDQVLVQLKTWVKEWPGYNKN</sequence>
<dbReference type="GO" id="GO:0070008">
    <property type="term" value="F:serine-type exopeptidase activity"/>
    <property type="evidence" value="ECO:0007669"/>
    <property type="project" value="InterPro"/>
</dbReference>
<evidence type="ECO:0000256" key="4">
    <source>
        <dbReference type="ARBA" id="ARBA00022801"/>
    </source>
</evidence>
<evidence type="ECO:0000256" key="5">
    <source>
        <dbReference type="ARBA" id="ARBA00023180"/>
    </source>
</evidence>
<dbReference type="InterPro" id="IPR008758">
    <property type="entry name" value="Peptidase_S28"/>
</dbReference>
<dbReference type="SUPFAM" id="SSF53474">
    <property type="entry name" value="alpha/beta-Hydrolases"/>
    <property type="match status" value="1"/>
</dbReference>
<dbReference type="PANTHER" id="PTHR11010:SF23">
    <property type="entry name" value="SERINE PEPTIDASE"/>
    <property type="match status" value="1"/>
</dbReference>